<gene>
    <name evidence="3" type="ORF">HO173_004769</name>
</gene>
<dbReference type="PANTHER" id="PTHR42760">
    <property type="entry name" value="SHORT-CHAIN DEHYDROGENASES/REDUCTASES FAMILY MEMBER"/>
    <property type="match status" value="1"/>
</dbReference>
<dbReference type="PRINTS" id="PR00081">
    <property type="entry name" value="GDHRDH"/>
</dbReference>
<accession>A0A8H6L6C6</accession>
<sequence length="149" mass="16300">MEWDIMMAVNGKGCATAMREAIRQMIKQPIAESGARGRIVNISSAAGINAIRREATYAASMISPPWRCFSILMIAGININAVRPGVVRTAQASTNFRDPAIIAEMRKGTPWPRLGEPIDVANMVVFLCTNKRRGSEAKILRLMQGSPWG</sequence>
<dbReference type="PANTHER" id="PTHR42760:SF133">
    <property type="entry name" value="3-OXOACYL-[ACYL-CARRIER-PROTEIN] REDUCTASE"/>
    <property type="match status" value="1"/>
</dbReference>
<keyword evidence="2" id="KW-0560">Oxidoreductase</keyword>
<dbReference type="EMBL" id="JACCJC010000015">
    <property type="protein sequence ID" value="KAF6237300.1"/>
    <property type="molecule type" value="Genomic_DNA"/>
</dbReference>
<dbReference type="GO" id="GO:0016616">
    <property type="term" value="F:oxidoreductase activity, acting on the CH-OH group of donors, NAD or NADP as acceptor"/>
    <property type="evidence" value="ECO:0007669"/>
    <property type="project" value="TreeGrafter"/>
</dbReference>
<evidence type="ECO:0000256" key="1">
    <source>
        <dbReference type="ARBA" id="ARBA00006484"/>
    </source>
</evidence>
<dbReference type="AlphaFoldDB" id="A0A8H6L6C6"/>
<evidence type="ECO:0000256" key="2">
    <source>
        <dbReference type="ARBA" id="ARBA00023002"/>
    </source>
</evidence>
<reference evidence="3 4" key="1">
    <citation type="journal article" date="2020" name="Genomics">
        <title>Complete, high-quality genomes from long-read metagenomic sequencing of two wolf lichen thalli reveals enigmatic genome architecture.</title>
        <authorList>
            <person name="McKenzie S.K."/>
            <person name="Walston R.F."/>
            <person name="Allen J.L."/>
        </authorList>
    </citation>
    <scope>NUCLEOTIDE SEQUENCE [LARGE SCALE GENOMIC DNA]</scope>
    <source>
        <strain evidence="3">WasteWater2</strain>
    </source>
</reference>
<dbReference type="Pfam" id="PF13561">
    <property type="entry name" value="adh_short_C2"/>
    <property type="match status" value="1"/>
</dbReference>
<dbReference type="SUPFAM" id="SSF51735">
    <property type="entry name" value="NAD(P)-binding Rossmann-fold domains"/>
    <property type="match status" value="1"/>
</dbReference>
<dbReference type="OrthoDB" id="417891at2759"/>
<dbReference type="CDD" id="cd05233">
    <property type="entry name" value="SDR_c"/>
    <property type="match status" value="1"/>
</dbReference>
<protein>
    <submittedName>
        <fullName evidence="3">Uncharacterized protein</fullName>
    </submittedName>
</protein>
<dbReference type="RefSeq" id="XP_037166628.1">
    <property type="nucleotide sequence ID" value="XM_037306690.1"/>
</dbReference>
<organism evidence="3 4">
    <name type="scientific">Letharia columbiana</name>
    <dbReference type="NCBI Taxonomy" id="112416"/>
    <lineage>
        <taxon>Eukaryota</taxon>
        <taxon>Fungi</taxon>
        <taxon>Dikarya</taxon>
        <taxon>Ascomycota</taxon>
        <taxon>Pezizomycotina</taxon>
        <taxon>Lecanoromycetes</taxon>
        <taxon>OSLEUM clade</taxon>
        <taxon>Lecanoromycetidae</taxon>
        <taxon>Lecanorales</taxon>
        <taxon>Lecanorineae</taxon>
        <taxon>Parmeliaceae</taxon>
        <taxon>Letharia</taxon>
    </lineage>
</organism>
<proteinExistence type="inferred from homology"/>
<dbReference type="Proteomes" id="UP000578531">
    <property type="component" value="Unassembled WGS sequence"/>
</dbReference>
<evidence type="ECO:0000313" key="3">
    <source>
        <dbReference type="EMBL" id="KAF6237300.1"/>
    </source>
</evidence>
<dbReference type="InterPro" id="IPR002347">
    <property type="entry name" value="SDR_fam"/>
</dbReference>
<comment type="caution">
    <text evidence="3">The sequence shown here is derived from an EMBL/GenBank/DDBJ whole genome shotgun (WGS) entry which is preliminary data.</text>
</comment>
<comment type="similarity">
    <text evidence="1">Belongs to the short-chain dehydrogenases/reductases (SDR) family.</text>
</comment>
<dbReference type="GeneID" id="59286433"/>
<dbReference type="InterPro" id="IPR036291">
    <property type="entry name" value="NAD(P)-bd_dom_sf"/>
</dbReference>
<dbReference type="Gene3D" id="3.40.50.720">
    <property type="entry name" value="NAD(P)-binding Rossmann-like Domain"/>
    <property type="match status" value="1"/>
</dbReference>
<keyword evidence="4" id="KW-1185">Reference proteome</keyword>
<name>A0A8H6L6C6_9LECA</name>
<evidence type="ECO:0000313" key="4">
    <source>
        <dbReference type="Proteomes" id="UP000578531"/>
    </source>
</evidence>